<dbReference type="EMBL" id="CP011391">
    <property type="protein sequence ID" value="AMK55584.1"/>
    <property type="molecule type" value="Genomic_DNA"/>
</dbReference>
<accession>A0A140DY57</accession>
<dbReference type="Proteomes" id="UP000069771">
    <property type="component" value="Chromosome"/>
</dbReference>
<dbReference type="AlphaFoldDB" id="A0A140DY57"/>
<organism evidence="1 2">
    <name type="scientific">Faecalibaculum rodentium</name>
    <dbReference type="NCBI Taxonomy" id="1702221"/>
    <lineage>
        <taxon>Bacteria</taxon>
        <taxon>Bacillati</taxon>
        <taxon>Bacillota</taxon>
        <taxon>Erysipelotrichia</taxon>
        <taxon>Erysipelotrichales</taxon>
        <taxon>Erysipelotrichaceae</taxon>
        <taxon>Faecalibaculum</taxon>
    </lineage>
</organism>
<keyword evidence="2" id="KW-1185">Reference proteome</keyword>
<reference evidence="1 2" key="1">
    <citation type="journal article" date="2016" name="Gut Pathog.">
        <title>Whole genome sequencing of "Faecalibaculum rodentium" ALO17, isolated from C57BL/6J laboratory mouse feces.</title>
        <authorList>
            <person name="Lim S."/>
            <person name="Chang D.H."/>
            <person name="Ahn S."/>
            <person name="Kim B.C."/>
        </authorList>
    </citation>
    <scope>NUCLEOTIDE SEQUENCE [LARGE SCALE GENOMIC DNA]</scope>
    <source>
        <strain evidence="1 2">Alo17</strain>
    </source>
</reference>
<name>A0A140DY57_9FIRM</name>
<evidence type="ECO:0000313" key="2">
    <source>
        <dbReference type="Proteomes" id="UP000069771"/>
    </source>
</evidence>
<dbReference type="KEGG" id="fro:AALO17_24500"/>
<proteinExistence type="predicted"/>
<dbReference type="STRING" id="1702221.AALO17_24500"/>
<evidence type="ECO:0000313" key="1">
    <source>
        <dbReference type="EMBL" id="AMK55584.1"/>
    </source>
</evidence>
<protein>
    <submittedName>
        <fullName evidence="1">Uncharacterized protein</fullName>
    </submittedName>
</protein>
<sequence>MLNARFNQFTDEQKEKILDTIEDVAQSAKLPGQQKNLRPEDGGRLFYAVFAILKLY</sequence>
<gene>
    <name evidence="1" type="ORF">AALO17_24500</name>
</gene>